<accession>A0A2D3FAK1</accession>
<reference evidence="3 4" key="1">
    <citation type="journal article" date="2018" name="ISME J.">
        <title>Characterization of ecologically diverse viruses infecting co-occurring strains of cosmopolitan hyperhalophilic Bacteroidetes.</title>
        <authorList>
            <person name="Villamor J."/>
            <person name="Ramos-Barbero M.D."/>
            <person name="Gonzalez-Torres P."/>
            <person name="Gabaldon T."/>
            <person name="Rossello-Mora R."/>
            <person name="Meseguer I."/>
            <person name="Martinez-Garcia M."/>
            <person name="Santos F."/>
            <person name="Anton J."/>
        </authorList>
    </citation>
    <scope>NUCLEOTIDE SEQUENCE [LARGE SCALE GENOMIC DNA]</scope>
    <source>
        <strain evidence="3">SRUTV-1</strain>
    </source>
</reference>
<keyword evidence="1" id="KW-0175">Coiled coil</keyword>
<evidence type="ECO:0000256" key="2">
    <source>
        <dbReference type="SAM" id="Phobius"/>
    </source>
</evidence>
<keyword evidence="4" id="KW-1185">Reference proteome</keyword>
<dbReference type="RefSeq" id="YP_009639661.1">
    <property type="nucleotide sequence ID" value="NC_042353.1"/>
</dbReference>
<evidence type="ECO:0000256" key="1">
    <source>
        <dbReference type="SAM" id="Coils"/>
    </source>
</evidence>
<dbReference type="Proteomes" id="UP000262103">
    <property type="component" value="Segment"/>
</dbReference>
<feature type="transmembrane region" description="Helical" evidence="2">
    <location>
        <begin position="94"/>
        <end position="112"/>
    </location>
</feature>
<name>A0A2D3FAK1_9CAUD</name>
<organism evidence="3 4">
    <name type="scientific">Salinibacter phage SRUTV-1</name>
    <dbReference type="NCBI Taxonomy" id="2684227"/>
    <lineage>
        <taxon>Viruses</taxon>
        <taxon>Duplodnaviria</taxon>
        <taxon>Heunggongvirae</taxon>
        <taxon>Uroviricota</taxon>
        <taxon>Caudoviricetes</taxon>
        <taxon>Kairosalinivirus</taxon>
        <taxon>Kairosalinivirus SRUTV1</taxon>
    </lineage>
</organism>
<keyword evidence="2" id="KW-0812">Transmembrane</keyword>
<protein>
    <submittedName>
        <fullName evidence="3">Uncharacterized protein</fullName>
    </submittedName>
</protein>
<dbReference type="KEGG" id="vg:40236459"/>
<evidence type="ECO:0000313" key="4">
    <source>
        <dbReference type="Proteomes" id="UP000262103"/>
    </source>
</evidence>
<keyword evidence="2" id="KW-0472">Membrane</keyword>
<dbReference type="EMBL" id="MF629150">
    <property type="protein sequence ID" value="ATU47038.1"/>
    <property type="molecule type" value="Genomic_DNA"/>
</dbReference>
<dbReference type="GeneID" id="40236459"/>
<feature type="coiled-coil region" evidence="1">
    <location>
        <begin position="42"/>
        <end position="69"/>
    </location>
</feature>
<sequence length="114" mass="13575">MTVNPKTMPKSRNRKRLEETVGELGRLRNEVETVADNAPEEVREAQSAIDTVEQRRREKIEEINKLHDVERTKYEKQKIDAQQAQRRAKRMKPFFRFLDGEIGLFGLIYRLTFR</sequence>
<keyword evidence="2" id="KW-1133">Transmembrane helix</keyword>
<evidence type="ECO:0000313" key="3">
    <source>
        <dbReference type="EMBL" id="ATU47038.1"/>
    </source>
</evidence>
<proteinExistence type="predicted"/>